<reference evidence="1" key="1">
    <citation type="submission" date="2019-04" db="EMBL/GenBank/DDBJ databases">
        <title>Friends and foes A comparative genomics study of 23 Aspergillus species from section Flavi.</title>
        <authorList>
            <consortium name="DOE Joint Genome Institute"/>
            <person name="Kjaerbolling I."/>
            <person name="Vesth T."/>
            <person name="Frisvad J.C."/>
            <person name="Nybo J.L."/>
            <person name="Theobald S."/>
            <person name="Kildgaard S."/>
            <person name="Isbrandt T."/>
            <person name="Kuo A."/>
            <person name="Sato A."/>
            <person name="Lyhne E.K."/>
            <person name="Kogle M.E."/>
            <person name="Wiebenga A."/>
            <person name="Kun R.S."/>
            <person name="Lubbers R.J."/>
            <person name="Makela M.R."/>
            <person name="Barry K."/>
            <person name="Chovatia M."/>
            <person name="Clum A."/>
            <person name="Daum C."/>
            <person name="Haridas S."/>
            <person name="He G."/>
            <person name="LaButti K."/>
            <person name="Lipzen A."/>
            <person name="Mondo S."/>
            <person name="Riley R."/>
            <person name="Salamov A."/>
            <person name="Simmons B.A."/>
            <person name="Magnuson J.K."/>
            <person name="Henrissat B."/>
            <person name="Mortensen U.H."/>
            <person name="Larsen T.O."/>
            <person name="Devries R.P."/>
            <person name="Grigoriev I.V."/>
            <person name="Machida M."/>
            <person name="Baker S.E."/>
            <person name="Andersen M.R."/>
        </authorList>
    </citation>
    <scope>NUCLEOTIDE SEQUENCE [LARGE SCALE GENOMIC DNA]</scope>
    <source>
        <strain evidence="1">CBS 121.62</strain>
    </source>
</reference>
<proteinExistence type="predicted"/>
<dbReference type="EMBL" id="ML734569">
    <property type="protein sequence ID" value="KAB8249835.1"/>
    <property type="molecule type" value="Genomic_DNA"/>
</dbReference>
<evidence type="ECO:0000313" key="1">
    <source>
        <dbReference type="EMBL" id="KAB8249835.1"/>
    </source>
</evidence>
<accession>A0A5N6H6J3</accession>
<dbReference type="Proteomes" id="UP000325434">
    <property type="component" value="Unassembled WGS sequence"/>
</dbReference>
<sequence>MRFGPGSLVILIVVENPSGRSAIPFAHVDMHKLARNSPPVKSLPPHALVAYARLHVSSSRRACEPHISLGSLEGELRVVA</sequence>
<gene>
    <name evidence="1" type="ORF">BDV35DRAFT_122518</name>
</gene>
<organism evidence="1">
    <name type="scientific">Aspergillus flavus</name>
    <dbReference type="NCBI Taxonomy" id="5059"/>
    <lineage>
        <taxon>Eukaryota</taxon>
        <taxon>Fungi</taxon>
        <taxon>Dikarya</taxon>
        <taxon>Ascomycota</taxon>
        <taxon>Pezizomycotina</taxon>
        <taxon>Eurotiomycetes</taxon>
        <taxon>Eurotiomycetidae</taxon>
        <taxon>Eurotiales</taxon>
        <taxon>Aspergillaceae</taxon>
        <taxon>Aspergillus</taxon>
        <taxon>Aspergillus subgen. Circumdati</taxon>
    </lineage>
</organism>
<dbReference type="AlphaFoldDB" id="A0A5N6H6J3"/>
<protein>
    <submittedName>
        <fullName evidence="1">Uncharacterized protein</fullName>
    </submittedName>
</protein>
<name>A0A5N6H6J3_ASPFL</name>